<protein>
    <recommendedName>
        <fullName evidence="4">Collagen triple helix repeat-containing protein</fullName>
    </recommendedName>
</protein>
<comment type="caution">
    <text evidence="2">The sequence shown here is derived from an EMBL/GenBank/DDBJ whole genome shotgun (WGS) entry which is preliminary data.</text>
</comment>
<evidence type="ECO:0000313" key="2">
    <source>
        <dbReference type="EMBL" id="GIH95354.1"/>
    </source>
</evidence>
<sequence length="124" mass="12916">MTVQVEVVTSPSVIIVEIDSVREVVVDSAPDVALELTMPGIQGPPGPPGPQGPPGPTGAARELHYDVAIPAAVWEVTHDIVITPNVITYDSSGAPVEGDVTYPTPTTVRIAWAFPMAGHIVLTT</sequence>
<gene>
    <name evidence="2" type="ORF">Psi01_59840</name>
</gene>
<dbReference type="AlphaFoldDB" id="A0A8J3SLB4"/>
<dbReference type="RefSeq" id="WP_204067451.1">
    <property type="nucleotide sequence ID" value="NZ_BOOJ01000052.1"/>
</dbReference>
<reference evidence="2 3" key="1">
    <citation type="submission" date="2021-01" db="EMBL/GenBank/DDBJ databases">
        <title>Whole genome shotgun sequence of Planobispora siamensis NBRC 107568.</title>
        <authorList>
            <person name="Komaki H."/>
            <person name="Tamura T."/>
        </authorList>
    </citation>
    <scope>NUCLEOTIDE SEQUENCE [LARGE SCALE GENOMIC DNA]</scope>
    <source>
        <strain evidence="2 3">NBRC 107568</strain>
    </source>
</reference>
<accession>A0A8J3SLB4</accession>
<evidence type="ECO:0008006" key="4">
    <source>
        <dbReference type="Google" id="ProtNLM"/>
    </source>
</evidence>
<proteinExistence type="predicted"/>
<dbReference type="Gene3D" id="1.20.5.320">
    <property type="entry name" value="6-Phosphogluconate Dehydrogenase, domain 3"/>
    <property type="match status" value="1"/>
</dbReference>
<organism evidence="2 3">
    <name type="scientific">Planobispora siamensis</name>
    <dbReference type="NCBI Taxonomy" id="936338"/>
    <lineage>
        <taxon>Bacteria</taxon>
        <taxon>Bacillati</taxon>
        <taxon>Actinomycetota</taxon>
        <taxon>Actinomycetes</taxon>
        <taxon>Streptosporangiales</taxon>
        <taxon>Streptosporangiaceae</taxon>
        <taxon>Planobispora</taxon>
    </lineage>
</organism>
<name>A0A8J3SLB4_9ACTN</name>
<feature type="compositionally biased region" description="Pro residues" evidence="1">
    <location>
        <begin position="42"/>
        <end position="56"/>
    </location>
</feature>
<feature type="region of interest" description="Disordered" evidence="1">
    <location>
        <begin position="37"/>
        <end position="60"/>
    </location>
</feature>
<keyword evidence="3" id="KW-1185">Reference proteome</keyword>
<dbReference type="Proteomes" id="UP000619788">
    <property type="component" value="Unassembled WGS sequence"/>
</dbReference>
<dbReference type="EMBL" id="BOOJ01000052">
    <property type="protein sequence ID" value="GIH95354.1"/>
    <property type="molecule type" value="Genomic_DNA"/>
</dbReference>
<evidence type="ECO:0000256" key="1">
    <source>
        <dbReference type="SAM" id="MobiDB-lite"/>
    </source>
</evidence>
<evidence type="ECO:0000313" key="3">
    <source>
        <dbReference type="Proteomes" id="UP000619788"/>
    </source>
</evidence>